<keyword evidence="1" id="KW-1133">Transmembrane helix</keyword>
<keyword evidence="3" id="KW-1185">Reference proteome</keyword>
<feature type="transmembrane region" description="Helical" evidence="1">
    <location>
        <begin position="21"/>
        <end position="38"/>
    </location>
</feature>
<feature type="transmembrane region" description="Helical" evidence="1">
    <location>
        <begin position="58"/>
        <end position="76"/>
    </location>
</feature>
<dbReference type="RefSeq" id="WP_160844406.1">
    <property type="nucleotide sequence ID" value="NZ_WVHT01000004.1"/>
</dbReference>
<proteinExistence type="predicted"/>
<reference evidence="2 3" key="1">
    <citation type="submission" date="2019-11" db="EMBL/GenBank/DDBJ databases">
        <title>Pedobacter sp. HMF7647 Genome sequencing and assembly.</title>
        <authorList>
            <person name="Kang H."/>
            <person name="Kim H."/>
            <person name="Joh K."/>
        </authorList>
    </citation>
    <scope>NUCLEOTIDE SEQUENCE [LARGE SCALE GENOMIC DNA]</scope>
    <source>
        <strain evidence="2 3">HMF7647</strain>
    </source>
</reference>
<keyword evidence="1" id="KW-0472">Membrane</keyword>
<evidence type="ECO:0000313" key="3">
    <source>
        <dbReference type="Proteomes" id="UP000466586"/>
    </source>
</evidence>
<evidence type="ECO:0000313" key="2">
    <source>
        <dbReference type="EMBL" id="MXV51221.1"/>
    </source>
</evidence>
<protein>
    <submittedName>
        <fullName evidence="2">Uncharacterized protein</fullName>
    </submittedName>
</protein>
<evidence type="ECO:0000256" key="1">
    <source>
        <dbReference type="SAM" id="Phobius"/>
    </source>
</evidence>
<dbReference type="Proteomes" id="UP000466586">
    <property type="component" value="Unassembled WGS sequence"/>
</dbReference>
<gene>
    <name evidence="2" type="ORF">GS399_09595</name>
</gene>
<sequence>MEQEPYDKRKNNEFEPETEKRIWWIVLSLSCVYIYQFIVNEGLFQSVLTSLLQHKQHVLYHLIRYILPVPALILLFKRRRSGWFLTYIYLIVNITIQLFLLGREFSYQYNVTSLVSRLLSLLIVIGIELTSVAFIIHHSMLSFFRIKNKWWFNIAVSACIVTSISIIYSWYF</sequence>
<dbReference type="AlphaFoldDB" id="A0A7K1YA51"/>
<keyword evidence="1" id="KW-0812">Transmembrane</keyword>
<feature type="transmembrane region" description="Helical" evidence="1">
    <location>
        <begin position="150"/>
        <end position="171"/>
    </location>
</feature>
<dbReference type="EMBL" id="WVHT01000004">
    <property type="protein sequence ID" value="MXV51221.1"/>
    <property type="molecule type" value="Genomic_DNA"/>
</dbReference>
<name>A0A7K1YA51_9SPHI</name>
<feature type="transmembrane region" description="Helical" evidence="1">
    <location>
        <begin position="83"/>
        <end position="102"/>
    </location>
</feature>
<comment type="caution">
    <text evidence="2">The sequence shown here is derived from an EMBL/GenBank/DDBJ whole genome shotgun (WGS) entry which is preliminary data.</text>
</comment>
<organism evidence="2 3">
    <name type="scientific">Hufsiella arboris</name>
    <dbReference type="NCBI Taxonomy" id="2695275"/>
    <lineage>
        <taxon>Bacteria</taxon>
        <taxon>Pseudomonadati</taxon>
        <taxon>Bacteroidota</taxon>
        <taxon>Sphingobacteriia</taxon>
        <taxon>Sphingobacteriales</taxon>
        <taxon>Sphingobacteriaceae</taxon>
        <taxon>Hufsiella</taxon>
    </lineage>
</organism>
<feature type="transmembrane region" description="Helical" evidence="1">
    <location>
        <begin position="114"/>
        <end position="138"/>
    </location>
</feature>
<accession>A0A7K1YA51</accession>